<comment type="pathway">
    <text evidence="1">Purine metabolism; IMP biosynthesis via de novo pathway; 5-amino-1-(5-phospho-D-ribosyl)imidazole from N(2)-formyl-N(1)-(5-phospho-D-ribosyl)glycinamide: step 2/2.</text>
</comment>
<evidence type="ECO:0000313" key="15">
    <source>
        <dbReference type="Proteomes" id="UP000271125"/>
    </source>
</evidence>
<dbReference type="PANTHER" id="PTHR10520">
    <property type="entry name" value="TRIFUNCTIONAL PURINE BIOSYNTHETIC PROTEIN ADENOSINE-3-RELATED"/>
    <property type="match status" value="1"/>
</dbReference>
<sequence>MEYKNAGVNIEKGMKFVKNINHAVKGTFNKNVLSDIGGFGALYDASFKDYKEPVLVSSADGVGTKIKIAIMSGKHRGIGMDIVNHCVDDIAVLGAKPLYFLDYLAFGQLKSNIAESIVSGMIDACLENNLALIGGETAEMPGMYGKNDYDVAGFIVGIVERGKIINGNKIKVGDIVVGIKSKSLHTNGFSLARKILFDTGRLNINKQIPVCNSTIGDILLEPHRSYLGEIQWILHNLSSHAFAHITGGGLYDNIERILPKGIG</sequence>
<evidence type="ECO:0000256" key="1">
    <source>
        <dbReference type="ARBA" id="ARBA00004686"/>
    </source>
</evidence>
<dbReference type="Gene3D" id="3.30.1330.10">
    <property type="entry name" value="PurM-like, N-terminal domain"/>
    <property type="match status" value="1"/>
</dbReference>
<evidence type="ECO:0000256" key="4">
    <source>
        <dbReference type="ARBA" id="ARBA00020367"/>
    </source>
</evidence>
<dbReference type="EC" id="6.3.3.1" evidence="3"/>
<dbReference type="PANTHER" id="PTHR10520:SF12">
    <property type="entry name" value="TRIFUNCTIONAL PURINE BIOSYNTHETIC PROTEIN ADENOSINE-3"/>
    <property type="match status" value="1"/>
</dbReference>
<dbReference type="SUPFAM" id="SSF55326">
    <property type="entry name" value="PurM N-terminal domain-like"/>
    <property type="match status" value="1"/>
</dbReference>
<evidence type="ECO:0000256" key="6">
    <source>
        <dbReference type="ARBA" id="ARBA00022741"/>
    </source>
</evidence>
<keyword evidence="6" id="KW-0547">Nucleotide-binding</keyword>
<dbReference type="Pfam" id="PF00586">
    <property type="entry name" value="AIRS"/>
    <property type="match status" value="1"/>
</dbReference>
<dbReference type="FunFam" id="3.30.1330.10:FF:000001">
    <property type="entry name" value="Phosphoribosylformylglycinamidine cyclo-ligase"/>
    <property type="match status" value="1"/>
</dbReference>
<dbReference type="GO" id="GO:0004637">
    <property type="term" value="F:phosphoribosylamine-glycine ligase activity"/>
    <property type="evidence" value="ECO:0007669"/>
    <property type="project" value="TreeGrafter"/>
</dbReference>
<dbReference type="GO" id="GO:0006189">
    <property type="term" value="P:'de novo' IMP biosynthetic process"/>
    <property type="evidence" value="ECO:0007669"/>
    <property type="project" value="UniProtKB-UniPathway"/>
</dbReference>
<dbReference type="GO" id="GO:0004641">
    <property type="term" value="F:phosphoribosylformylglycinamidine cyclo-ligase activity"/>
    <property type="evidence" value="ECO:0007669"/>
    <property type="project" value="UniProtKB-EC"/>
</dbReference>
<dbReference type="NCBIfam" id="TIGR00878">
    <property type="entry name" value="purM"/>
    <property type="match status" value="1"/>
</dbReference>
<dbReference type="GO" id="GO:0046084">
    <property type="term" value="P:adenine biosynthetic process"/>
    <property type="evidence" value="ECO:0007669"/>
    <property type="project" value="TreeGrafter"/>
</dbReference>
<evidence type="ECO:0000256" key="7">
    <source>
        <dbReference type="ARBA" id="ARBA00022840"/>
    </source>
</evidence>
<feature type="non-terminal residue" evidence="14">
    <location>
        <position position="263"/>
    </location>
</feature>
<evidence type="ECO:0000259" key="13">
    <source>
        <dbReference type="Pfam" id="PF02769"/>
    </source>
</evidence>
<comment type="similarity">
    <text evidence="2">Belongs to the AIR synthase family.</text>
</comment>
<dbReference type="GO" id="GO:0005829">
    <property type="term" value="C:cytosol"/>
    <property type="evidence" value="ECO:0007669"/>
    <property type="project" value="TreeGrafter"/>
</dbReference>
<dbReference type="CDD" id="cd02196">
    <property type="entry name" value="PurM"/>
    <property type="match status" value="1"/>
</dbReference>
<proteinExistence type="inferred from homology"/>
<dbReference type="GO" id="GO:0005524">
    <property type="term" value="F:ATP binding"/>
    <property type="evidence" value="ECO:0007669"/>
    <property type="project" value="UniProtKB-KW"/>
</dbReference>
<dbReference type="SUPFAM" id="SSF56042">
    <property type="entry name" value="PurM C-terminal domain-like"/>
    <property type="match status" value="1"/>
</dbReference>
<protein>
    <recommendedName>
        <fullName evidence="4">Phosphoribosylformylglycinamidine cyclo-ligase</fullName>
        <ecNumber evidence="3">6.3.3.1</ecNumber>
    </recommendedName>
    <alternativeName>
        <fullName evidence="9">AIR synthase</fullName>
    </alternativeName>
    <alternativeName>
        <fullName evidence="10">AIRS</fullName>
    </alternativeName>
    <alternativeName>
        <fullName evidence="8">Phosphoribosyl-aminoimidazole synthetase</fullName>
    </alternativeName>
</protein>
<evidence type="ECO:0000256" key="2">
    <source>
        <dbReference type="ARBA" id="ARBA00010280"/>
    </source>
</evidence>
<dbReference type="UniPathway" id="UPA00074">
    <property type="reaction ID" value="UER00129"/>
</dbReference>
<comment type="caution">
    <text evidence="14">The sequence shown here is derived from an EMBL/GenBank/DDBJ whole genome shotgun (WGS) entry which is preliminary data.</text>
</comment>
<comment type="catalytic activity">
    <reaction evidence="11">
        <text>2-formamido-N(1)-(5-O-phospho-beta-D-ribosyl)acetamidine + ATP = 5-amino-1-(5-phospho-beta-D-ribosyl)imidazole + ADP + phosphate + H(+)</text>
        <dbReference type="Rhea" id="RHEA:23032"/>
        <dbReference type="ChEBI" id="CHEBI:15378"/>
        <dbReference type="ChEBI" id="CHEBI:30616"/>
        <dbReference type="ChEBI" id="CHEBI:43474"/>
        <dbReference type="ChEBI" id="CHEBI:137981"/>
        <dbReference type="ChEBI" id="CHEBI:147287"/>
        <dbReference type="ChEBI" id="CHEBI:456216"/>
        <dbReference type="EC" id="6.3.3.1"/>
    </reaction>
</comment>
<dbReference type="Gene3D" id="3.90.650.10">
    <property type="entry name" value="PurM-like C-terminal domain"/>
    <property type="match status" value="1"/>
</dbReference>
<evidence type="ECO:0000259" key="12">
    <source>
        <dbReference type="Pfam" id="PF00586"/>
    </source>
</evidence>
<evidence type="ECO:0000256" key="11">
    <source>
        <dbReference type="ARBA" id="ARBA00049057"/>
    </source>
</evidence>
<dbReference type="InterPro" id="IPR010918">
    <property type="entry name" value="PurM-like_C_dom"/>
</dbReference>
<evidence type="ECO:0000256" key="8">
    <source>
        <dbReference type="ARBA" id="ARBA00031908"/>
    </source>
</evidence>
<evidence type="ECO:0000256" key="10">
    <source>
        <dbReference type="ARBA" id="ARBA00033093"/>
    </source>
</evidence>
<dbReference type="InterPro" id="IPR004733">
    <property type="entry name" value="PurM_cligase"/>
</dbReference>
<evidence type="ECO:0000256" key="3">
    <source>
        <dbReference type="ARBA" id="ARBA00013047"/>
    </source>
</evidence>
<dbReference type="InterPro" id="IPR036921">
    <property type="entry name" value="PurM-like_N_sf"/>
</dbReference>
<keyword evidence="5 14" id="KW-0436">Ligase</keyword>
<dbReference type="InterPro" id="IPR036676">
    <property type="entry name" value="PurM-like_C_sf"/>
</dbReference>
<keyword evidence="7" id="KW-0067">ATP-binding</keyword>
<dbReference type="AlphaFoldDB" id="A0A660SQ20"/>
<name>A0A660SQ20_UNCT6</name>
<feature type="domain" description="PurM-like N-terminal" evidence="12">
    <location>
        <begin position="54"/>
        <end position="159"/>
    </location>
</feature>
<dbReference type="InterPro" id="IPR016188">
    <property type="entry name" value="PurM-like_N"/>
</dbReference>
<evidence type="ECO:0000256" key="5">
    <source>
        <dbReference type="ARBA" id="ARBA00022598"/>
    </source>
</evidence>
<accession>A0A660SQ20</accession>
<dbReference type="Pfam" id="PF02769">
    <property type="entry name" value="AIRS_C"/>
    <property type="match status" value="1"/>
</dbReference>
<dbReference type="Proteomes" id="UP000271125">
    <property type="component" value="Unassembled WGS sequence"/>
</dbReference>
<feature type="domain" description="PurM-like C-terminal" evidence="13">
    <location>
        <begin position="171"/>
        <end position="262"/>
    </location>
</feature>
<reference evidence="14 15" key="1">
    <citation type="submission" date="2018-06" db="EMBL/GenBank/DDBJ databases">
        <title>Extensive metabolic versatility and redundancy in microbially diverse, dynamic hydrothermal sediments.</title>
        <authorList>
            <person name="Dombrowski N."/>
            <person name="Teske A."/>
            <person name="Baker B.J."/>
        </authorList>
    </citation>
    <scope>NUCLEOTIDE SEQUENCE [LARGE SCALE GENOMIC DNA]</scope>
    <source>
        <strain evidence="14">B10_G13</strain>
    </source>
</reference>
<organism evidence="14 15">
    <name type="scientific">candidate division TA06 bacterium</name>
    <dbReference type="NCBI Taxonomy" id="2250710"/>
    <lineage>
        <taxon>Bacteria</taxon>
        <taxon>Bacteria division TA06</taxon>
    </lineage>
</organism>
<evidence type="ECO:0000256" key="9">
    <source>
        <dbReference type="ARBA" id="ARBA00032931"/>
    </source>
</evidence>
<dbReference type="EMBL" id="QNBD01000042">
    <property type="protein sequence ID" value="RKX72176.1"/>
    <property type="molecule type" value="Genomic_DNA"/>
</dbReference>
<evidence type="ECO:0000313" key="14">
    <source>
        <dbReference type="EMBL" id="RKX72176.1"/>
    </source>
</evidence>
<gene>
    <name evidence="14" type="ORF">DRP43_01355</name>
</gene>